<evidence type="ECO:0000256" key="1">
    <source>
        <dbReference type="ARBA" id="ARBA00022801"/>
    </source>
</evidence>
<dbReference type="AlphaFoldDB" id="A0A3R9PCS9"/>
<dbReference type="GO" id="GO:0008829">
    <property type="term" value="F:dCTP deaminase activity"/>
    <property type="evidence" value="ECO:0007669"/>
    <property type="project" value="UniProtKB-UniRule"/>
</dbReference>
<dbReference type="EMBL" id="RCOR01000019">
    <property type="protein sequence ID" value="RSN69317.1"/>
    <property type="molecule type" value="Genomic_DNA"/>
</dbReference>
<accession>A0A3R9PCS9</accession>
<organism evidence="4 5">
    <name type="scientific">Candidatus Korarchaeum cryptofilum</name>
    <dbReference type="NCBI Taxonomy" id="498846"/>
    <lineage>
        <taxon>Archaea</taxon>
        <taxon>Thermoproteota</taxon>
        <taxon>Candidatus Korarchaeia</taxon>
        <taxon>Candidatus Korarchaeales</taxon>
        <taxon>Candidatus Korarchaeaceae</taxon>
        <taxon>Candidatus Korarchaeum</taxon>
    </lineage>
</organism>
<keyword evidence="1 3" id="KW-0378">Hydrolase</keyword>
<dbReference type="HAMAP" id="MF_00146">
    <property type="entry name" value="dCTP_deaminase"/>
    <property type="match status" value="1"/>
</dbReference>
<dbReference type="PANTHER" id="PTHR42680">
    <property type="entry name" value="DCTP DEAMINASE"/>
    <property type="match status" value="1"/>
</dbReference>
<feature type="binding site" evidence="3">
    <location>
        <position position="166"/>
    </location>
    <ligand>
        <name>dCTP</name>
        <dbReference type="ChEBI" id="CHEBI:61481"/>
    </ligand>
</feature>
<feature type="binding site" evidence="3">
    <location>
        <begin position="100"/>
        <end position="105"/>
    </location>
    <ligand>
        <name>dCTP</name>
        <dbReference type="ChEBI" id="CHEBI:61481"/>
    </ligand>
</feature>
<feature type="binding site" evidence="3">
    <location>
        <position position="116"/>
    </location>
    <ligand>
        <name>dCTP</name>
        <dbReference type="ChEBI" id="CHEBI:61481"/>
    </ligand>
</feature>
<dbReference type="UniPathway" id="UPA00610">
    <property type="reaction ID" value="UER00665"/>
</dbReference>
<dbReference type="RefSeq" id="WP_012308790.1">
    <property type="nucleotide sequence ID" value="NZ_RCOR01000019.1"/>
</dbReference>
<dbReference type="CDD" id="cd07557">
    <property type="entry name" value="trimeric_dUTPase"/>
    <property type="match status" value="1"/>
</dbReference>
<comment type="pathway">
    <text evidence="3">Pyrimidine metabolism; dUMP biosynthesis; dUMP from dCTP (dUTP route): step 1/2.</text>
</comment>
<dbReference type="PANTHER" id="PTHR42680:SF3">
    <property type="entry name" value="DCTP DEAMINASE"/>
    <property type="match status" value="1"/>
</dbReference>
<dbReference type="OMA" id="FENHRYP"/>
<dbReference type="GO" id="GO:0006226">
    <property type="term" value="P:dUMP biosynthetic process"/>
    <property type="evidence" value="ECO:0007669"/>
    <property type="project" value="UniProtKB-UniPathway"/>
</dbReference>
<dbReference type="GO" id="GO:0000166">
    <property type="term" value="F:nucleotide binding"/>
    <property type="evidence" value="ECO:0007669"/>
    <property type="project" value="UniProtKB-KW"/>
</dbReference>
<dbReference type="Gene3D" id="2.70.40.10">
    <property type="match status" value="1"/>
</dbReference>
<evidence type="ECO:0000256" key="2">
    <source>
        <dbReference type="ARBA" id="ARBA00023080"/>
    </source>
</evidence>
<keyword evidence="3" id="KW-0547">Nucleotide-binding</keyword>
<evidence type="ECO:0000313" key="4">
    <source>
        <dbReference type="EMBL" id="RSN69317.1"/>
    </source>
</evidence>
<comment type="subunit">
    <text evidence="3">Homotrimer.</text>
</comment>
<proteinExistence type="inferred from homology"/>
<dbReference type="NCBIfam" id="TIGR02274">
    <property type="entry name" value="dCTP_deam"/>
    <property type="match status" value="1"/>
</dbReference>
<feature type="binding site" evidence="3">
    <location>
        <position position="159"/>
    </location>
    <ligand>
        <name>dCTP</name>
        <dbReference type="ChEBI" id="CHEBI:61481"/>
    </ligand>
</feature>
<evidence type="ECO:0000256" key="3">
    <source>
        <dbReference type="HAMAP-Rule" id="MF_00146"/>
    </source>
</evidence>
<dbReference type="GeneID" id="6093422"/>
<dbReference type="Pfam" id="PF22769">
    <property type="entry name" value="DCD"/>
    <property type="match status" value="1"/>
</dbReference>
<comment type="function">
    <text evidence="3">Catalyzes the deamination of dCTP to dUTP.</text>
</comment>
<dbReference type="GO" id="GO:0006229">
    <property type="term" value="P:dUTP biosynthetic process"/>
    <property type="evidence" value="ECO:0007669"/>
    <property type="project" value="UniProtKB-UniRule"/>
</dbReference>
<comment type="catalytic activity">
    <reaction evidence="3">
        <text>dCTP + H2O + H(+) = dUTP + NH4(+)</text>
        <dbReference type="Rhea" id="RHEA:22680"/>
        <dbReference type="ChEBI" id="CHEBI:15377"/>
        <dbReference type="ChEBI" id="CHEBI:15378"/>
        <dbReference type="ChEBI" id="CHEBI:28938"/>
        <dbReference type="ChEBI" id="CHEBI:61481"/>
        <dbReference type="ChEBI" id="CHEBI:61555"/>
        <dbReference type="EC" id="3.5.4.13"/>
    </reaction>
</comment>
<name>A0A3R9PCS9_9CREN</name>
<dbReference type="SUPFAM" id="SSF51283">
    <property type="entry name" value="dUTPase-like"/>
    <property type="match status" value="1"/>
</dbReference>
<dbReference type="Proteomes" id="UP000278149">
    <property type="component" value="Unassembled WGS sequence"/>
</dbReference>
<sequence length="177" mass="19975">MLLSDKAIRSLIREGKLIIDPLYEDSIRENGVDMRIGPEIAFPIVRGEVMDPTKDDPSLHFTVRRFSDEGIIIPGNTSILLVTEEYIKMPDDVAALCGLRSSIARWGFIAAPTLVDAGFEGQLTIEVMWTRPAPVRLYRGIRFLHVVFFRTEGKVERPYSGAYQGQRGVTLPKRLEK</sequence>
<dbReference type="InterPro" id="IPR011962">
    <property type="entry name" value="dCTP_deaminase"/>
</dbReference>
<reference evidence="4 5" key="1">
    <citation type="submission" date="2018-10" db="EMBL/GenBank/DDBJ databases">
        <title>Co-occurring genomic capacity for anaerobic methane metabolism and dissimilatory sulfite reduction discovered in the Korarchaeota.</title>
        <authorList>
            <person name="Mckay L.J."/>
            <person name="Dlakic M."/>
            <person name="Fields M.W."/>
            <person name="Delmont T.O."/>
            <person name="Eren A.M."/>
            <person name="Jay Z.J."/>
            <person name="Klingelsmith K.B."/>
            <person name="Rusch D.B."/>
            <person name="Inskeep W.P."/>
        </authorList>
    </citation>
    <scope>NUCLEOTIDE SEQUENCE [LARGE SCALE GENOMIC DNA]</scope>
    <source>
        <strain evidence="4 5">WS</strain>
    </source>
</reference>
<keyword evidence="2 3" id="KW-0546">Nucleotide metabolism</keyword>
<comment type="caution">
    <text evidence="4">The sequence shown here is derived from an EMBL/GenBank/DDBJ whole genome shotgun (WGS) entry which is preliminary data.</text>
</comment>
<dbReference type="InterPro" id="IPR033704">
    <property type="entry name" value="dUTPase_trimeric"/>
</dbReference>
<evidence type="ECO:0000313" key="5">
    <source>
        <dbReference type="Proteomes" id="UP000278149"/>
    </source>
</evidence>
<comment type="caution">
    <text evidence="3">Lacks conserved residue(s) required for the propagation of feature annotation.</text>
</comment>
<comment type="similarity">
    <text evidence="3">Belongs to the dCTP deaminase family.</text>
</comment>
<dbReference type="InterPro" id="IPR036157">
    <property type="entry name" value="dUTPase-like_sf"/>
</dbReference>
<gene>
    <name evidence="3" type="primary">dcd</name>
    <name evidence="4" type="ORF">D9Q81_03850</name>
</gene>
<protein>
    <recommendedName>
        <fullName evidence="3">dCTP deaminase</fullName>
        <ecNumber evidence="3">3.5.4.13</ecNumber>
    </recommendedName>
    <alternativeName>
        <fullName evidence="3">Deoxycytidine triphosphate deaminase</fullName>
    </alternativeName>
</protein>
<dbReference type="SMR" id="A0A3R9PCS9"/>
<dbReference type="EC" id="3.5.4.13" evidence="3"/>
<feature type="active site" description="Proton donor/acceptor" evidence="3">
    <location>
        <position position="126"/>
    </location>
</feature>